<name>A0A8C3GKP8_CAIMO</name>
<feature type="domain" description="Ig-like" evidence="5">
    <location>
        <begin position="26"/>
        <end position="119"/>
    </location>
</feature>
<evidence type="ECO:0000313" key="7">
    <source>
        <dbReference type="Proteomes" id="UP000694556"/>
    </source>
</evidence>
<evidence type="ECO:0000259" key="5">
    <source>
        <dbReference type="PROSITE" id="PS50835"/>
    </source>
</evidence>
<dbReference type="Gene3D" id="2.60.40.10">
    <property type="entry name" value="Immunoglobulins"/>
    <property type="match status" value="1"/>
</dbReference>
<dbReference type="InterPro" id="IPR050199">
    <property type="entry name" value="IgHV"/>
</dbReference>
<dbReference type="InterPro" id="IPR007110">
    <property type="entry name" value="Ig-like_dom"/>
</dbReference>
<dbReference type="SUPFAM" id="SSF48726">
    <property type="entry name" value="Immunoglobulin"/>
    <property type="match status" value="1"/>
</dbReference>
<dbReference type="GO" id="GO:0002250">
    <property type="term" value="P:adaptive immune response"/>
    <property type="evidence" value="ECO:0007669"/>
    <property type="project" value="UniProtKB-KW"/>
</dbReference>
<proteinExistence type="predicted"/>
<dbReference type="InterPro" id="IPR036179">
    <property type="entry name" value="Ig-like_dom_sf"/>
</dbReference>
<organism evidence="6 7">
    <name type="scientific">Cairina moschata</name>
    <name type="common">Muscovy duck</name>
    <dbReference type="NCBI Taxonomy" id="8855"/>
    <lineage>
        <taxon>Eukaryota</taxon>
        <taxon>Metazoa</taxon>
        <taxon>Chordata</taxon>
        <taxon>Craniata</taxon>
        <taxon>Vertebrata</taxon>
        <taxon>Euteleostomi</taxon>
        <taxon>Archelosauria</taxon>
        <taxon>Archosauria</taxon>
        <taxon>Dinosauria</taxon>
        <taxon>Saurischia</taxon>
        <taxon>Theropoda</taxon>
        <taxon>Coelurosauria</taxon>
        <taxon>Aves</taxon>
        <taxon>Neognathae</taxon>
        <taxon>Galloanserae</taxon>
        <taxon>Anseriformes</taxon>
        <taxon>Anatidae</taxon>
        <taxon>Anatinae</taxon>
        <taxon>Cairina</taxon>
    </lineage>
</organism>
<keyword evidence="4" id="KW-0732">Signal</keyword>
<protein>
    <recommendedName>
        <fullName evidence="5">Ig-like domain-containing protein</fullName>
    </recommendedName>
</protein>
<dbReference type="Proteomes" id="UP000694556">
    <property type="component" value="Unassembled WGS sequence"/>
</dbReference>
<evidence type="ECO:0000256" key="4">
    <source>
        <dbReference type="SAM" id="SignalP"/>
    </source>
</evidence>
<evidence type="ECO:0000313" key="6">
    <source>
        <dbReference type="Ensembl" id="ENSCMMP00000016572.1"/>
    </source>
</evidence>
<dbReference type="InterPro" id="IPR013783">
    <property type="entry name" value="Ig-like_fold"/>
</dbReference>
<evidence type="ECO:0000256" key="3">
    <source>
        <dbReference type="ARBA" id="ARBA00043265"/>
    </source>
</evidence>
<dbReference type="InterPro" id="IPR013106">
    <property type="entry name" value="Ig_V-set"/>
</dbReference>
<dbReference type="GO" id="GO:0005576">
    <property type="term" value="C:extracellular region"/>
    <property type="evidence" value="ECO:0007669"/>
    <property type="project" value="UniProtKB-ARBA"/>
</dbReference>
<keyword evidence="7" id="KW-1185">Reference proteome</keyword>
<dbReference type="PANTHER" id="PTHR23266">
    <property type="entry name" value="IMMUNOGLOBULIN HEAVY CHAIN"/>
    <property type="match status" value="1"/>
</dbReference>
<feature type="chain" id="PRO_5034434332" description="Ig-like domain-containing protein" evidence="4">
    <location>
        <begin position="19"/>
        <end position="119"/>
    </location>
</feature>
<evidence type="ECO:0000256" key="2">
    <source>
        <dbReference type="ARBA" id="ARBA00023130"/>
    </source>
</evidence>
<dbReference type="GO" id="GO:0019814">
    <property type="term" value="C:immunoglobulin complex"/>
    <property type="evidence" value="ECO:0007669"/>
    <property type="project" value="UniProtKB-KW"/>
</dbReference>
<keyword evidence="2" id="KW-1064">Adaptive immunity</keyword>
<accession>A0A8C3GKP8</accession>
<feature type="signal peptide" evidence="4">
    <location>
        <begin position="1"/>
        <end position="18"/>
    </location>
</feature>
<dbReference type="Pfam" id="PF07686">
    <property type="entry name" value="V-set"/>
    <property type="match status" value="1"/>
</dbReference>
<sequence>GSMGLGWGVWALLKLVESGGDQRAPGDSVPLSCQGSGFNFGSFAVWWYRLAPGGSLEWVSYISTSSSYIKFGPVVEGRANVSRDNSQAKASLYLHTLRPQDSACYFCAIPTGTGNPVDC</sequence>
<evidence type="ECO:0000256" key="1">
    <source>
        <dbReference type="ARBA" id="ARBA00022859"/>
    </source>
</evidence>
<dbReference type="PROSITE" id="PS50835">
    <property type="entry name" value="IG_LIKE"/>
    <property type="match status" value="1"/>
</dbReference>
<reference evidence="6" key="1">
    <citation type="submission" date="2025-08" db="UniProtKB">
        <authorList>
            <consortium name="Ensembl"/>
        </authorList>
    </citation>
    <scope>IDENTIFICATION</scope>
</reference>
<dbReference type="AlphaFoldDB" id="A0A8C3GKP8"/>
<dbReference type="SMART" id="SM00406">
    <property type="entry name" value="IGv"/>
    <property type="match status" value="1"/>
</dbReference>
<keyword evidence="1" id="KW-0391">Immunity</keyword>
<keyword evidence="3" id="KW-1280">Immunoglobulin</keyword>
<reference evidence="6" key="2">
    <citation type="submission" date="2025-09" db="UniProtKB">
        <authorList>
            <consortium name="Ensembl"/>
        </authorList>
    </citation>
    <scope>IDENTIFICATION</scope>
</reference>
<dbReference type="Ensembl" id="ENSCMMT00000018224.1">
    <property type="protein sequence ID" value="ENSCMMP00000016572.1"/>
    <property type="gene ID" value="ENSCMMG00000010533.1"/>
</dbReference>